<proteinExistence type="predicted"/>
<dbReference type="Proteomes" id="UP000230605">
    <property type="component" value="Chromosome 9"/>
</dbReference>
<feature type="compositionally biased region" description="Low complexity" evidence="2">
    <location>
        <begin position="59"/>
        <end position="68"/>
    </location>
</feature>
<feature type="compositionally biased region" description="Basic and acidic residues" evidence="2">
    <location>
        <begin position="38"/>
        <end position="47"/>
    </location>
</feature>
<dbReference type="Proteomes" id="UP001302367">
    <property type="component" value="Chromosome 9"/>
</dbReference>
<evidence type="ECO:0000313" key="4">
    <source>
        <dbReference type="EMBL" id="WPB08303.1"/>
    </source>
</evidence>
<feature type="region of interest" description="Disordered" evidence="2">
    <location>
        <begin position="156"/>
        <end position="180"/>
    </location>
</feature>
<dbReference type="AlphaFoldDB" id="A0A2G5HDL3"/>
<evidence type="ECO:0000313" key="6">
    <source>
        <dbReference type="Proteomes" id="UP001302367"/>
    </source>
</evidence>
<feature type="region of interest" description="Disordered" evidence="2">
    <location>
        <begin position="38"/>
        <end position="72"/>
    </location>
</feature>
<gene>
    <name evidence="3" type="ORF">CB0940_11448</name>
    <name evidence="4" type="ORF">RHO25_012969</name>
</gene>
<dbReference type="EMBL" id="LKMD01000107">
    <property type="protein sequence ID" value="PIA90656.1"/>
    <property type="molecule type" value="Genomic_DNA"/>
</dbReference>
<feature type="coiled-coil region" evidence="1">
    <location>
        <begin position="365"/>
        <end position="452"/>
    </location>
</feature>
<keyword evidence="6" id="KW-1185">Reference proteome</keyword>
<reference evidence="4 6" key="2">
    <citation type="submission" date="2023-09" db="EMBL/GenBank/DDBJ databases">
        <title>Complete-Gapless Cercospora beticola genome.</title>
        <authorList>
            <person name="Wyatt N.A."/>
            <person name="Spanner R.E."/>
            <person name="Bolton M.D."/>
        </authorList>
    </citation>
    <scope>NUCLEOTIDE SEQUENCE [LARGE SCALE GENOMIC DNA]</scope>
    <source>
        <strain evidence="4">Cb09-40</strain>
    </source>
</reference>
<dbReference type="OrthoDB" id="3648118at2759"/>
<sequence>MRQPDGCKPGSCVRLTRVKQGRIRTFLVRYRAKLTEIRQPTESKPENSTKLTRAKTGRIARSQRQSIRSTDKHNFPAREIDRNAEQMRYIRFRESTLRNYVYGDPNGVYELLSTWHEHHFKVQEMIREQEKHRQEQQLKEQERLWEEAKLRHEQRLKQEKKLKEEESLKAERPVTAKRDASVQPRKLEDWETELIARFNRNLDSIPEQLEEIYRSSRSEVQSDDLTDKPCTPAVPCETPTDRSARTDATAEVSDNTEARCDVVKEETPAEETADCDMTKEVAADTTATCDAKPAKLDAAEEPLIATNAKCHEEKDTFADKAAKRDAEGKTLEDKAAQRDDEPVCTAATEAGNDENPASLTYKSAIETLERDHSLMEERILQLERKKRELLKEQKCLLQGNTRLFETIRSEAKTVKQAQEELEKQAALKKQEAEAMEKRVKEFESKEDDLVNRLIGLDISEQSKAPRREAVKGDEPSAASPSIPEVCDVKPTAEKKVWQQPTAKDEPEE</sequence>
<keyword evidence="1" id="KW-0175">Coiled coil</keyword>
<name>A0A2G5HDL3_CERBT</name>
<evidence type="ECO:0000256" key="2">
    <source>
        <dbReference type="SAM" id="MobiDB-lite"/>
    </source>
</evidence>
<protein>
    <submittedName>
        <fullName evidence="3">Uncharacterized protein</fullName>
    </submittedName>
</protein>
<reference evidence="3 5" key="1">
    <citation type="submission" date="2015-10" db="EMBL/GenBank/DDBJ databases">
        <title>The cercosporin biosynthetic gene cluster was horizontally transferred to several fungal lineages and shown to be expanded in Cercospora beticola based on microsynteny with recipient genomes.</title>
        <authorList>
            <person name="De Jonge R."/>
            <person name="Ebert M.K."/>
            <person name="Suttle J.C."/>
            <person name="Jurick Ii W.M."/>
            <person name="Secor G.A."/>
            <person name="Thomma B.P."/>
            <person name="Van De Peer Y."/>
            <person name="Bolton M.D."/>
        </authorList>
    </citation>
    <scope>NUCLEOTIDE SEQUENCE [LARGE SCALE GENOMIC DNA]</scope>
    <source>
        <strain evidence="3 5">09-40</strain>
    </source>
</reference>
<feature type="region of interest" description="Disordered" evidence="2">
    <location>
        <begin position="321"/>
        <end position="341"/>
    </location>
</feature>
<evidence type="ECO:0000313" key="3">
    <source>
        <dbReference type="EMBL" id="PIA90656.1"/>
    </source>
</evidence>
<organism evidence="3 5">
    <name type="scientific">Cercospora beticola</name>
    <name type="common">Sugarbeet leaf spot fungus</name>
    <dbReference type="NCBI Taxonomy" id="122368"/>
    <lineage>
        <taxon>Eukaryota</taxon>
        <taxon>Fungi</taxon>
        <taxon>Dikarya</taxon>
        <taxon>Ascomycota</taxon>
        <taxon>Pezizomycotina</taxon>
        <taxon>Dothideomycetes</taxon>
        <taxon>Dothideomycetidae</taxon>
        <taxon>Mycosphaerellales</taxon>
        <taxon>Mycosphaerellaceae</taxon>
        <taxon>Cercospora</taxon>
    </lineage>
</organism>
<feature type="region of interest" description="Disordered" evidence="2">
    <location>
        <begin position="462"/>
        <end position="508"/>
    </location>
</feature>
<evidence type="ECO:0000256" key="1">
    <source>
        <dbReference type="SAM" id="Coils"/>
    </source>
</evidence>
<feature type="compositionally biased region" description="Basic and acidic residues" evidence="2">
    <location>
        <begin position="463"/>
        <end position="474"/>
    </location>
</feature>
<dbReference type="EMBL" id="CP134192">
    <property type="protein sequence ID" value="WPB08303.1"/>
    <property type="molecule type" value="Genomic_DNA"/>
</dbReference>
<feature type="compositionally biased region" description="Basic and acidic residues" evidence="2">
    <location>
        <begin position="486"/>
        <end position="496"/>
    </location>
</feature>
<evidence type="ECO:0000313" key="5">
    <source>
        <dbReference type="Proteomes" id="UP000230605"/>
    </source>
</evidence>
<feature type="coiled-coil region" evidence="1">
    <location>
        <begin position="122"/>
        <end position="151"/>
    </location>
</feature>
<feature type="region of interest" description="Disordered" evidence="2">
    <location>
        <begin position="215"/>
        <end position="245"/>
    </location>
</feature>
<accession>A0A2G5HDL3</accession>